<dbReference type="Pfam" id="PF00067">
    <property type="entry name" value="p450"/>
    <property type="match status" value="2"/>
</dbReference>
<dbReference type="InterPro" id="IPR050121">
    <property type="entry name" value="Cytochrome_P450_monoxygenase"/>
</dbReference>
<dbReference type="Gene3D" id="1.10.630.10">
    <property type="entry name" value="Cytochrome P450"/>
    <property type="match status" value="1"/>
</dbReference>
<keyword evidence="7" id="KW-0472">Membrane</keyword>
<dbReference type="InterPro" id="IPR001128">
    <property type="entry name" value="Cyt_P450"/>
</dbReference>
<dbReference type="InterPro" id="IPR036396">
    <property type="entry name" value="Cyt_P450_sf"/>
</dbReference>
<keyword evidence="7" id="KW-1133">Transmembrane helix</keyword>
<keyword evidence="4 6" id="KW-0479">Metal-binding</keyword>
<proteinExistence type="inferred from homology"/>
<dbReference type="PRINTS" id="PR00463">
    <property type="entry name" value="EP450I"/>
</dbReference>
<dbReference type="InterPro" id="IPR017972">
    <property type="entry name" value="Cyt_P450_CS"/>
</dbReference>
<dbReference type="PANTHER" id="PTHR24305:SF210">
    <property type="entry name" value="CYTOCHROME P450 MONOOXYGENASE ASQL-RELATED"/>
    <property type="match status" value="1"/>
</dbReference>
<dbReference type="PANTHER" id="PTHR24305">
    <property type="entry name" value="CYTOCHROME P450"/>
    <property type="match status" value="1"/>
</dbReference>
<evidence type="ECO:0008006" key="10">
    <source>
        <dbReference type="Google" id="ProtNLM"/>
    </source>
</evidence>
<name>A0ABR3X6T5_9PEZI</name>
<dbReference type="SUPFAM" id="SSF48264">
    <property type="entry name" value="Cytochrome P450"/>
    <property type="match status" value="1"/>
</dbReference>
<dbReference type="PRINTS" id="PR00385">
    <property type="entry name" value="P450"/>
</dbReference>
<keyword evidence="5 6" id="KW-0408">Iron</keyword>
<evidence type="ECO:0000256" key="4">
    <source>
        <dbReference type="ARBA" id="ARBA00022723"/>
    </source>
</evidence>
<evidence type="ECO:0000313" key="8">
    <source>
        <dbReference type="EMBL" id="KAL1871637.1"/>
    </source>
</evidence>
<organism evidence="8 9">
    <name type="scientific">Diaporthe australafricana</name>
    <dbReference type="NCBI Taxonomy" id="127596"/>
    <lineage>
        <taxon>Eukaryota</taxon>
        <taxon>Fungi</taxon>
        <taxon>Dikarya</taxon>
        <taxon>Ascomycota</taxon>
        <taxon>Pezizomycotina</taxon>
        <taxon>Sordariomycetes</taxon>
        <taxon>Sordariomycetidae</taxon>
        <taxon>Diaporthales</taxon>
        <taxon>Diaporthaceae</taxon>
        <taxon>Diaporthe</taxon>
    </lineage>
</organism>
<evidence type="ECO:0000313" key="9">
    <source>
        <dbReference type="Proteomes" id="UP001583177"/>
    </source>
</evidence>
<dbReference type="InterPro" id="IPR002401">
    <property type="entry name" value="Cyt_P450_E_grp-I"/>
</dbReference>
<comment type="similarity">
    <text evidence="2 6">Belongs to the cytochrome P450 family.</text>
</comment>
<dbReference type="Proteomes" id="UP001583177">
    <property type="component" value="Unassembled WGS sequence"/>
</dbReference>
<keyword evidence="9" id="KW-1185">Reference proteome</keyword>
<comment type="cofactor">
    <cofactor evidence="1">
        <name>heme</name>
        <dbReference type="ChEBI" id="CHEBI:30413"/>
    </cofactor>
</comment>
<feature type="transmembrane region" description="Helical" evidence="7">
    <location>
        <begin position="12"/>
        <end position="35"/>
    </location>
</feature>
<reference evidence="8 9" key="1">
    <citation type="journal article" date="2024" name="IMA Fungus">
        <title>IMA Genome - F19 : A genome assembly and annotation guide to empower mycologists, including annotated draft genome sequences of Ceratocystis pirilliformis, Diaporthe australafricana, Fusarium ophioides, Paecilomyces lecythidis, and Sporothrix stenoceras.</title>
        <authorList>
            <person name="Aylward J."/>
            <person name="Wilson A.M."/>
            <person name="Visagie C.M."/>
            <person name="Spraker J."/>
            <person name="Barnes I."/>
            <person name="Buitendag C."/>
            <person name="Ceriani C."/>
            <person name="Del Mar Angel L."/>
            <person name="du Plessis D."/>
            <person name="Fuchs T."/>
            <person name="Gasser K."/>
            <person name="Kramer D."/>
            <person name="Li W."/>
            <person name="Munsamy K."/>
            <person name="Piso A."/>
            <person name="Price J.L."/>
            <person name="Sonnekus B."/>
            <person name="Thomas C."/>
            <person name="van der Nest A."/>
            <person name="van Dijk A."/>
            <person name="van Heerden A."/>
            <person name="van Vuuren N."/>
            <person name="Yilmaz N."/>
            <person name="Duong T.A."/>
            <person name="van der Merwe N.A."/>
            <person name="Wingfield M.J."/>
            <person name="Wingfield B.D."/>
        </authorList>
    </citation>
    <scope>NUCLEOTIDE SEQUENCE [LARGE SCALE GENOMIC DNA]</scope>
    <source>
        <strain evidence="8 9">CMW 18300</strain>
    </source>
</reference>
<evidence type="ECO:0000256" key="3">
    <source>
        <dbReference type="ARBA" id="ARBA00022617"/>
    </source>
</evidence>
<gene>
    <name evidence="8" type="ORF">Daus18300_004637</name>
</gene>
<keyword evidence="6" id="KW-0560">Oxidoreductase</keyword>
<evidence type="ECO:0000256" key="2">
    <source>
        <dbReference type="ARBA" id="ARBA00010617"/>
    </source>
</evidence>
<keyword evidence="6" id="KW-0503">Monooxygenase</keyword>
<dbReference type="CDD" id="cd11058">
    <property type="entry name" value="CYP60B-like"/>
    <property type="match status" value="1"/>
</dbReference>
<evidence type="ECO:0000256" key="7">
    <source>
        <dbReference type="SAM" id="Phobius"/>
    </source>
</evidence>
<protein>
    <recommendedName>
        <fullName evidence="10">Cytochrome P450</fullName>
    </recommendedName>
</protein>
<sequence length="533" mass="60448">MFDMSSITRDGFPPVSTIWAVVVLFVAYAVWTVIYTFTGHPLAKFPGPWWLAISRIPYWAVAISGEQHRFMKRLHEKYGPVLRFSPNELSYIDAQAWKDICGVKGSRPENGKAAEAHLPPLNGTPSLLTAETDNHRRFRRLFSPAFSDRSLKQQEPLFRKYVDLLVVKLRESDGKIIPLGQMLNFATFDIMGDLTFGQPLGLLESSEYSSWVKNVFDAVRVLPLVQMIEYYPLLSKVYKFLEPKALNDMKTSHFKHSADRVDKRLEKTSDQPDIWNLVLSAEEGKSISVPEMHSNADLFMLAGTDTTATLLSGLAYLLLNDRTRLEKVVKEVRDQHKACKDLGFDALAGLTYLNACEYTTSPSTNWLPTCSKIADKFGHTGIQETLRIYPPVPVGIPRVIPSDNGGRMICGKWVGPGTRVSIHQYATYHSADNFKDPESFVPERWLGDPEYEGDRRDSFQPFSYGPRGCIGQNMAWHEMRLIFASLIANFDFELCEESSNWLYQKVHVLWEKPPLMVKLKPVDGELEKVANGL</sequence>
<keyword evidence="3 6" id="KW-0349">Heme</keyword>
<dbReference type="PROSITE" id="PS00086">
    <property type="entry name" value="CYTOCHROME_P450"/>
    <property type="match status" value="1"/>
</dbReference>
<evidence type="ECO:0000256" key="1">
    <source>
        <dbReference type="ARBA" id="ARBA00001971"/>
    </source>
</evidence>
<accession>A0ABR3X6T5</accession>
<evidence type="ECO:0000256" key="5">
    <source>
        <dbReference type="ARBA" id="ARBA00023004"/>
    </source>
</evidence>
<comment type="caution">
    <text evidence="8">The sequence shown here is derived from an EMBL/GenBank/DDBJ whole genome shotgun (WGS) entry which is preliminary data.</text>
</comment>
<evidence type="ECO:0000256" key="6">
    <source>
        <dbReference type="RuleBase" id="RU000461"/>
    </source>
</evidence>
<dbReference type="EMBL" id="JAWRVE010000032">
    <property type="protein sequence ID" value="KAL1871637.1"/>
    <property type="molecule type" value="Genomic_DNA"/>
</dbReference>
<keyword evidence="7" id="KW-0812">Transmembrane</keyword>